<reference evidence="2" key="1">
    <citation type="journal article" date="2019" name="Int. J. Syst. Evol. Microbiol.">
        <title>The Global Catalogue of Microorganisms (GCM) 10K type strain sequencing project: providing services to taxonomists for standard genome sequencing and annotation.</title>
        <authorList>
            <consortium name="The Broad Institute Genomics Platform"/>
            <consortium name="The Broad Institute Genome Sequencing Center for Infectious Disease"/>
            <person name="Wu L."/>
            <person name="Ma J."/>
        </authorList>
    </citation>
    <scope>NUCLEOTIDE SEQUENCE [LARGE SCALE GENOMIC DNA]</scope>
    <source>
        <strain evidence="2">CGMCC 1.12404</strain>
    </source>
</reference>
<evidence type="ECO:0000313" key="1">
    <source>
        <dbReference type="EMBL" id="GGA37630.1"/>
    </source>
</evidence>
<organism evidence="1 2">
    <name type="scientific">Kroppenstedtia guangzhouensis</name>
    <dbReference type="NCBI Taxonomy" id="1274356"/>
    <lineage>
        <taxon>Bacteria</taxon>
        <taxon>Bacillati</taxon>
        <taxon>Bacillota</taxon>
        <taxon>Bacilli</taxon>
        <taxon>Bacillales</taxon>
        <taxon>Thermoactinomycetaceae</taxon>
        <taxon>Kroppenstedtia</taxon>
    </lineage>
</organism>
<evidence type="ECO:0000313" key="2">
    <source>
        <dbReference type="Proteomes" id="UP000617979"/>
    </source>
</evidence>
<protein>
    <submittedName>
        <fullName evidence="1">Uncharacterized protein</fullName>
    </submittedName>
</protein>
<gene>
    <name evidence="1" type="ORF">GCM10007416_08170</name>
</gene>
<dbReference type="EMBL" id="BMEX01000002">
    <property type="protein sequence ID" value="GGA37630.1"/>
    <property type="molecule type" value="Genomic_DNA"/>
</dbReference>
<sequence>MLFAKGMEAEKRDEMFFARDGLDGFMIKSNFRKPGKMYERYDECPLRKIDGWKGDFCSDL</sequence>
<keyword evidence="2" id="KW-1185">Reference proteome</keyword>
<dbReference type="Proteomes" id="UP000617979">
    <property type="component" value="Unassembled WGS sequence"/>
</dbReference>
<comment type="caution">
    <text evidence="1">The sequence shown here is derived from an EMBL/GenBank/DDBJ whole genome shotgun (WGS) entry which is preliminary data.</text>
</comment>
<proteinExistence type="predicted"/>
<accession>A0ABQ1G6C2</accession>
<name>A0ABQ1G6C2_9BACL</name>